<dbReference type="SUPFAM" id="SSF51735">
    <property type="entry name" value="NAD(P)-binding Rossmann-fold domains"/>
    <property type="match status" value="1"/>
</dbReference>
<dbReference type="PANTHER" id="PTHR42760:SF135">
    <property type="entry name" value="BLL7886 PROTEIN"/>
    <property type="match status" value="1"/>
</dbReference>
<dbReference type="PRINTS" id="PR00081">
    <property type="entry name" value="GDHRDH"/>
</dbReference>
<dbReference type="InterPro" id="IPR002347">
    <property type="entry name" value="SDR_fam"/>
</dbReference>
<dbReference type="KEGG" id="nsm:JO391_01890"/>
<protein>
    <submittedName>
        <fullName evidence="2">SDR family oxidoreductase</fullName>
    </submittedName>
</protein>
<dbReference type="PROSITE" id="PS00061">
    <property type="entry name" value="ADH_SHORT"/>
    <property type="match status" value="1"/>
</dbReference>
<dbReference type="CDD" id="cd05233">
    <property type="entry name" value="SDR_c"/>
    <property type="match status" value="1"/>
</dbReference>
<proteinExistence type="inferred from homology"/>
<dbReference type="PANTHER" id="PTHR42760">
    <property type="entry name" value="SHORT-CHAIN DEHYDROGENASES/REDUCTASES FAMILY MEMBER"/>
    <property type="match status" value="1"/>
</dbReference>
<gene>
    <name evidence="2" type="ORF">JO391_01890</name>
</gene>
<dbReference type="EMBL" id="CP069370">
    <property type="protein sequence ID" value="QYZ70312.1"/>
    <property type="molecule type" value="Genomic_DNA"/>
</dbReference>
<evidence type="ECO:0000313" key="2">
    <source>
        <dbReference type="EMBL" id="QYZ70312.1"/>
    </source>
</evidence>
<evidence type="ECO:0000313" key="3">
    <source>
        <dbReference type="Proteomes" id="UP000826300"/>
    </source>
</evidence>
<dbReference type="InterPro" id="IPR020904">
    <property type="entry name" value="Sc_DH/Rdtase_CS"/>
</dbReference>
<dbReference type="InterPro" id="IPR036291">
    <property type="entry name" value="NAD(P)-bd_dom_sf"/>
</dbReference>
<dbReference type="GO" id="GO:0030497">
    <property type="term" value="P:fatty acid elongation"/>
    <property type="evidence" value="ECO:0007669"/>
    <property type="project" value="TreeGrafter"/>
</dbReference>
<dbReference type="FunFam" id="3.40.50.720:FF:000084">
    <property type="entry name" value="Short-chain dehydrogenase reductase"/>
    <property type="match status" value="1"/>
</dbReference>
<comment type="similarity">
    <text evidence="1">Belongs to the short-chain dehydrogenases/reductases (SDR) family.</text>
</comment>
<dbReference type="RefSeq" id="WP_220662528.1">
    <property type="nucleotide sequence ID" value="NZ_CP069370.1"/>
</dbReference>
<dbReference type="PRINTS" id="PR00080">
    <property type="entry name" value="SDRFAMILY"/>
</dbReference>
<dbReference type="Gene3D" id="3.40.50.720">
    <property type="entry name" value="NAD(P)-binding Rossmann-like Domain"/>
    <property type="match status" value="1"/>
</dbReference>
<keyword evidence="3" id="KW-1185">Reference proteome</keyword>
<organism evidence="2 3">
    <name type="scientific">Neotabrizicola shimadae</name>
    <dbReference type="NCBI Taxonomy" id="2807096"/>
    <lineage>
        <taxon>Bacteria</taxon>
        <taxon>Pseudomonadati</taxon>
        <taxon>Pseudomonadota</taxon>
        <taxon>Alphaproteobacteria</taxon>
        <taxon>Rhodobacterales</taxon>
        <taxon>Paracoccaceae</taxon>
        <taxon>Neotabrizicola</taxon>
    </lineage>
</organism>
<name>A0A8G0ZWP9_9RHOB</name>
<dbReference type="AlphaFoldDB" id="A0A8G0ZWP9"/>
<dbReference type="NCBIfam" id="NF004847">
    <property type="entry name" value="PRK06198.1"/>
    <property type="match status" value="1"/>
</dbReference>
<dbReference type="Pfam" id="PF13561">
    <property type="entry name" value="adh_short_C2"/>
    <property type="match status" value="1"/>
</dbReference>
<evidence type="ECO:0000256" key="1">
    <source>
        <dbReference type="ARBA" id="ARBA00006484"/>
    </source>
</evidence>
<dbReference type="Proteomes" id="UP000826300">
    <property type="component" value="Chromosome"/>
</dbReference>
<dbReference type="GO" id="GO:0016616">
    <property type="term" value="F:oxidoreductase activity, acting on the CH-OH group of donors, NAD or NADP as acceptor"/>
    <property type="evidence" value="ECO:0007669"/>
    <property type="project" value="TreeGrafter"/>
</dbReference>
<accession>A0A8G0ZWP9</accession>
<sequence>MDMGLGDRVIVVTGGAAGIGRAIAGLAAAEGVGALVLVDRDAAGCALAAEAVGGLALCEDMADPEAPARVAAAVRARFGRIDGLVNAAGLTTRGSFVTGTADVWDRLFDVNARGAFLMMQAAILDMQARGAAGAIVNILSMNAHCGIPELAIYAATKGALATLTKNAAHAHMADRIRVNGINLGWVATESERHMQAEVLGKGPGWEAEAAAGLPLKRLVTAEEAARLAVFLLGEASVPMSGALVDFEQKVAGAI</sequence>
<reference evidence="2" key="1">
    <citation type="submission" date="2021-02" db="EMBL/GenBank/DDBJ databases">
        <title>Rhodobacter shimadae sp. nov., an aerobic anoxygenic phototrophic bacterium isolated from a hot spring.</title>
        <authorList>
            <person name="Muramatsu S."/>
            <person name="Haruta S."/>
            <person name="Hirose S."/>
            <person name="Hanada S."/>
        </authorList>
    </citation>
    <scope>NUCLEOTIDE SEQUENCE</scope>
    <source>
        <strain evidence="2">N10</strain>
    </source>
</reference>